<comment type="pathway">
    <text evidence="15">Cell wall biogenesis; peptidoglycan biosynthesis.</text>
</comment>
<gene>
    <name evidence="15 18" type="primary">ddl</name>
    <name evidence="18" type="ORF">H6P87_00338</name>
</gene>
<dbReference type="InterPro" id="IPR016185">
    <property type="entry name" value="PreATP-grasp_dom_sf"/>
</dbReference>
<dbReference type="InterPro" id="IPR005905">
    <property type="entry name" value="D_ala_D_ala"/>
</dbReference>
<comment type="similarity">
    <text evidence="5 15">Belongs to the D-alanine--D-alanine ligase family.</text>
</comment>
<comment type="function">
    <text evidence="3 15">Cell wall formation.</text>
</comment>
<evidence type="ECO:0000256" key="12">
    <source>
        <dbReference type="ARBA" id="ARBA00022984"/>
    </source>
</evidence>
<dbReference type="Proteomes" id="UP000595296">
    <property type="component" value="Chromosome"/>
</dbReference>
<dbReference type="InterPro" id="IPR011761">
    <property type="entry name" value="ATP-grasp"/>
</dbReference>
<protein>
    <recommendedName>
        <fullName evidence="6 15">D-alanine--D-alanine ligase</fullName>
        <ecNumber evidence="6 15">6.3.2.4</ecNumber>
    </recommendedName>
    <alternativeName>
        <fullName evidence="15">D-Ala-D-Ala ligase</fullName>
    </alternativeName>
    <alternativeName>
        <fullName evidence="15">D-alanylalanine synthetase</fullName>
    </alternativeName>
</protein>
<evidence type="ECO:0000313" key="19">
    <source>
        <dbReference type="Proteomes" id="UP000595296"/>
    </source>
</evidence>
<evidence type="ECO:0000256" key="1">
    <source>
        <dbReference type="ARBA" id="ARBA00001936"/>
    </source>
</evidence>
<dbReference type="Gene3D" id="3.30.1490.20">
    <property type="entry name" value="ATP-grasp fold, A domain"/>
    <property type="match status" value="1"/>
</dbReference>
<evidence type="ECO:0000256" key="11">
    <source>
        <dbReference type="ARBA" id="ARBA00022960"/>
    </source>
</evidence>
<organism evidence="18 19">
    <name type="scientific">Rickettsia tillamookensis</name>
    <dbReference type="NCBI Taxonomy" id="2761623"/>
    <lineage>
        <taxon>Bacteria</taxon>
        <taxon>Pseudomonadati</taxon>
        <taxon>Pseudomonadota</taxon>
        <taxon>Alphaproteobacteria</taxon>
        <taxon>Rickettsiales</taxon>
        <taxon>Rickettsiaceae</taxon>
        <taxon>Rickettsieae</taxon>
        <taxon>Rickettsia</taxon>
        <taxon>spotted fever group</taxon>
    </lineage>
</organism>
<dbReference type="HAMAP" id="MF_00047">
    <property type="entry name" value="Dala_Dala_lig"/>
    <property type="match status" value="1"/>
</dbReference>
<keyword evidence="12 15" id="KW-0573">Peptidoglycan synthesis</keyword>
<dbReference type="PROSITE" id="PS00843">
    <property type="entry name" value="DALA_DALA_LIGASE_1"/>
    <property type="match status" value="1"/>
</dbReference>
<evidence type="ECO:0000259" key="17">
    <source>
        <dbReference type="PROSITE" id="PS50975"/>
    </source>
</evidence>
<evidence type="ECO:0000256" key="6">
    <source>
        <dbReference type="ARBA" id="ARBA00012216"/>
    </source>
</evidence>
<keyword evidence="19" id="KW-1185">Reference proteome</keyword>
<dbReference type="RefSeq" id="WP_202069783.1">
    <property type="nucleotide sequence ID" value="NZ_CP060138.2"/>
</dbReference>
<dbReference type="SUPFAM" id="SSF56059">
    <property type="entry name" value="Glutathione synthetase ATP-binding domain-like"/>
    <property type="match status" value="1"/>
</dbReference>
<evidence type="ECO:0000313" key="18">
    <source>
        <dbReference type="EMBL" id="QQV74797.1"/>
    </source>
</evidence>
<dbReference type="Gene3D" id="3.30.470.20">
    <property type="entry name" value="ATP-grasp fold, B domain"/>
    <property type="match status" value="1"/>
</dbReference>
<evidence type="ECO:0000256" key="2">
    <source>
        <dbReference type="ARBA" id="ARBA00001946"/>
    </source>
</evidence>
<evidence type="ECO:0000256" key="16">
    <source>
        <dbReference type="PROSITE-ProRule" id="PRU00409"/>
    </source>
</evidence>
<name>A0A9E6MHA1_9RICK</name>
<evidence type="ECO:0000256" key="15">
    <source>
        <dbReference type="HAMAP-Rule" id="MF_00047"/>
    </source>
</evidence>
<dbReference type="PANTHER" id="PTHR23132">
    <property type="entry name" value="D-ALANINE--D-ALANINE LIGASE"/>
    <property type="match status" value="1"/>
</dbReference>
<keyword evidence="11 15" id="KW-0133">Cell shape</keyword>
<evidence type="ECO:0000256" key="13">
    <source>
        <dbReference type="ARBA" id="ARBA00023316"/>
    </source>
</evidence>
<comment type="subcellular location">
    <subcellularLocation>
        <location evidence="4 15">Cytoplasm</location>
    </subcellularLocation>
</comment>
<dbReference type="GO" id="GO:0008716">
    <property type="term" value="F:D-alanine-D-alanine ligase activity"/>
    <property type="evidence" value="ECO:0007669"/>
    <property type="project" value="UniProtKB-EC"/>
</dbReference>
<evidence type="ECO:0000256" key="5">
    <source>
        <dbReference type="ARBA" id="ARBA00010871"/>
    </source>
</evidence>
<proteinExistence type="inferred from homology"/>
<sequence length="322" mass="35889">MKYQTHWVEHSEVKILSTTGKKHIALVAGGMSAEREVSLVSSEGVSKALIELGYKVTFIDMGADIAVKLQEIKPDIVFNCLHGTYGEDGNLPGLLNILRIPYTHSGLFASCIAFNKIYSKGIMGAIRDIHLQEEFVVINKEDNIKIDPIPRPYVIKPLTQGSSIGIEIVFKEDNFNFADYNFPYGNEIIVERYIKGRELQVALLNGKALGALEIQLLKNRFYDYETKYTEGLAKHLCPAPLTKDLYQKLLGASEEIYRAIGCRGVARAEFILEDQTNKLYPLEINTHPGMTPLSIVPGIAAYAGINFTNLIEEIIKTASFES</sequence>
<evidence type="ECO:0000256" key="8">
    <source>
        <dbReference type="ARBA" id="ARBA00022598"/>
    </source>
</evidence>
<dbReference type="EMBL" id="CP060138">
    <property type="protein sequence ID" value="QQV74797.1"/>
    <property type="molecule type" value="Genomic_DNA"/>
</dbReference>
<evidence type="ECO:0000256" key="4">
    <source>
        <dbReference type="ARBA" id="ARBA00004496"/>
    </source>
</evidence>
<evidence type="ECO:0000256" key="7">
    <source>
        <dbReference type="ARBA" id="ARBA00022490"/>
    </source>
</evidence>
<keyword evidence="9 16" id="KW-0547">Nucleotide-binding</keyword>
<evidence type="ECO:0000256" key="9">
    <source>
        <dbReference type="ARBA" id="ARBA00022741"/>
    </source>
</evidence>
<keyword evidence="13 15" id="KW-0961">Cell wall biogenesis/degradation</keyword>
<keyword evidence="8 15" id="KW-0436">Ligase</keyword>
<evidence type="ECO:0000256" key="3">
    <source>
        <dbReference type="ARBA" id="ARBA00003921"/>
    </source>
</evidence>
<dbReference type="Gene3D" id="3.40.50.20">
    <property type="match status" value="1"/>
</dbReference>
<dbReference type="Pfam" id="PF01820">
    <property type="entry name" value="Dala_Dala_lig_N"/>
    <property type="match status" value="1"/>
</dbReference>
<feature type="domain" description="ATP-grasp" evidence="17">
    <location>
        <begin position="121"/>
        <end position="316"/>
    </location>
</feature>
<dbReference type="Pfam" id="PF07478">
    <property type="entry name" value="Dala_Dala_lig_C"/>
    <property type="match status" value="1"/>
</dbReference>
<comment type="catalytic activity">
    <reaction evidence="14 15">
        <text>2 D-alanine + ATP = D-alanyl-D-alanine + ADP + phosphate + H(+)</text>
        <dbReference type="Rhea" id="RHEA:11224"/>
        <dbReference type="ChEBI" id="CHEBI:15378"/>
        <dbReference type="ChEBI" id="CHEBI:30616"/>
        <dbReference type="ChEBI" id="CHEBI:43474"/>
        <dbReference type="ChEBI" id="CHEBI:57416"/>
        <dbReference type="ChEBI" id="CHEBI:57822"/>
        <dbReference type="ChEBI" id="CHEBI:456216"/>
        <dbReference type="EC" id="6.3.2.4"/>
    </reaction>
</comment>
<dbReference type="InterPro" id="IPR013815">
    <property type="entry name" value="ATP_grasp_subdomain_1"/>
</dbReference>
<dbReference type="NCBIfam" id="TIGR01205">
    <property type="entry name" value="D_ala_D_alaTIGR"/>
    <property type="match status" value="1"/>
</dbReference>
<dbReference type="PIRSF" id="PIRSF039102">
    <property type="entry name" value="Ddl/VanB"/>
    <property type="match status" value="1"/>
</dbReference>
<dbReference type="EC" id="6.3.2.4" evidence="6 15"/>
<accession>A0A9E6MHA1</accession>
<dbReference type="InterPro" id="IPR011095">
    <property type="entry name" value="Dala_Dala_lig_C"/>
</dbReference>
<evidence type="ECO:0000256" key="14">
    <source>
        <dbReference type="ARBA" id="ARBA00047614"/>
    </source>
</evidence>
<keyword evidence="7 15" id="KW-0963">Cytoplasm</keyword>
<dbReference type="PANTHER" id="PTHR23132:SF23">
    <property type="entry name" value="D-ALANINE--D-ALANINE LIGASE B"/>
    <property type="match status" value="1"/>
</dbReference>
<keyword evidence="10 16" id="KW-0067">ATP-binding</keyword>
<comment type="cofactor">
    <cofactor evidence="2">
        <name>Mg(2+)</name>
        <dbReference type="ChEBI" id="CHEBI:18420"/>
    </cofactor>
</comment>
<reference evidence="18 19" key="1">
    <citation type="journal article" date="2021" name="Int. J. Syst. Evol. Microbiol.">
        <title>Characterization of a novel transitional group Rickettsia species (Rickettsia tillamookensis sp. nov.) from the western black-legged tick, Ixodes pacificus.</title>
        <authorList>
            <person name="Gauthier D.T."/>
            <person name="Karpathy S.E."/>
            <person name="Grizzard S.L."/>
            <person name="Batra D."/>
            <person name="Rowe L.A."/>
            <person name="Paddock C.D."/>
        </authorList>
    </citation>
    <scope>NUCLEOTIDE SEQUENCE [LARGE SCALE GENOMIC DNA]</scope>
    <source>
        <strain evidence="18 19">Tillamook 23</strain>
    </source>
</reference>
<dbReference type="SUPFAM" id="SSF52440">
    <property type="entry name" value="PreATP-grasp domain"/>
    <property type="match status" value="1"/>
</dbReference>
<dbReference type="InterPro" id="IPR011127">
    <property type="entry name" value="Dala_Dala_lig_N"/>
</dbReference>
<dbReference type="InterPro" id="IPR000291">
    <property type="entry name" value="D-Ala_lig_Van_CS"/>
</dbReference>
<dbReference type="NCBIfam" id="NF002378">
    <property type="entry name" value="PRK01372.1"/>
    <property type="match status" value="1"/>
</dbReference>
<comment type="cofactor">
    <cofactor evidence="1">
        <name>Mn(2+)</name>
        <dbReference type="ChEBI" id="CHEBI:29035"/>
    </cofactor>
</comment>
<evidence type="ECO:0000256" key="10">
    <source>
        <dbReference type="ARBA" id="ARBA00022840"/>
    </source>
</evidence>
<dbReference type="PROSITE" id="PS50975">
    <property type="entry name" value="ATP_GRASP"/>
    <property type="match status" value="1"/>
</dbReference>